<evidence type="ECO:0000313" key="3">
    <source>
        <dbReference type="Proteomes" id="UP001075354"/>
    </source>
</evidence>
<feature type="compositionally biased region" description="Basic and acidic residues" evidence="1">
    <location>
        <begin position="1032"/>
        <end position="1056"/>
    </location>
</feature>
<feature type="compositionally biased region" description="Polar residues" evidence="1">
    <location>
        <begin position="1348"/>
        <end position="1371"/>
    </location>
</feature>
<accession>A0AAV7XIH7</accession>
<dbReference type="PANTHER" id="PTHR22928">
    <property type="entry name" value="TELOMERE-ASSOCIATED PROTEIN RIF1"/>
    <property type="match status" value="1"/>
</dbReference>
<dbReference type="EMBL" id="JAPTSV010000009">
    <property type="protein sequence ID" value="KAJ1524494.1"/>
    <property type="molecule type" value="Genomic_DNA"/>
</dbReference>
<comment type="caution">
    <text evidence="2">The sequence shown here is derived from an EMBL/GenBank/DDBJ whole genome shotgun (WGS) entry which is preliminary data.</text>
</comment>
<feature type="compositionally biased region" description="Polar residues" evidence="1">
    <location>
        <begin position="884"/>
        <end position="893"/>
    </location>
</feature>
<gene>
    <name evidence="2" type="ORF">ONE63_010989</name>
</gene>
<feature type="compositionally biased region" description="Polar residues" evidence="1">
    <location>
        <begin position="1300"/>
        <end position="1323"/>
    </location>
</feature>
<feature type="region of interest" description="Disordered" evidence="1">
    <location>
        <begin position="1030"/>
        <end position="1377"/>
    </location>
</feature>
<feature type="compositionally biased region" description="Low complexity" evidence="1">
    <location>
        <begin position="1139"/>
        <end position="1154"/>
    </location>
</feature>
<dbReference type="Proteomes" id="UP001075354">
    <property type="component" value="Chromosome 9"/>
</dbReference>
<evidence type="ECO:0000256" key="1">
    <source>
        <dbReference type="SAM" id="MobiDB-lite"/>
    </source>
</evidence>
<protein>
    <recommendedName>
        <fullName evidence="4">Telomere-associated protein RIF1-like</fullName>
    </recommendedName>
</protein>
<dbReference type="SUPFAM" id="SSF48371">
    <property type="entry name" value="ARM repeat"/>
    <property type="match status" value="1"/>
</dbReference>
<sequence length="1654" mass="181814">MKEKDGINAEDALAQLNNSRTSDTALISVYNKLNYSNFSNVQRTRFLKIVTQHISNDGANTDLLVAALNRAHAVVRADLPTSAIAASGSTYNFLEACCKILKNYSKNPNNLHIDMVSKVLEIISLVNAATSSKLFCEKGGSSLIEILNVCLKTKVLCLHALILLETSMTALSSSEDAAELIPVIYPMIFNMDDQAIRDVALKVLRGLNVPMKSQSYLNQLKEDTQNIYCKQMVEMVAKKLSWPEVWQFVVNMFGEELHSGGQLINHMLEVLERAFKHPDFEWTRVQAFECWKTLIDNFRNGLRNKKRIELIMIPLKANNHRIETLALAKLNTYNHLLVAIGKDLPTYPDILKCFFSFCFGSEKITCPPVKSYSALHEMCVKSINDVLMQPYIHDLFMKIHKEVIHAVGECFLMENVSNDLSCQLWSRLLELVSKQEGTEVVKILLNQLNNLVLQSSGAAVGCSEARHTPPSPKGPPQPVEHLGRKIVLVALTGLINGKFALQNSYLKSRSLYIGSSDVMNGTPILLFTEWLLTPTLMLKAGNTSEYKQLMSKLIVLRREEIAGFLDFVSIIMRKLLVFDDCLPSTDKTTLYQYTANVWCILVDELVEYRRKQGEFNQGNAAEPEFGALYSVLMFPVKHLYVSFDLIEKCCPSWKNLFYEACQSAELNVSSSAEQLCEQVCIRLVSVYKRNKCLKQLTPVFSFLSCILQASGKLKSTKTCRWVLLHVSGILRDFDDVLIDEELAFIQAVASVQHCLQPKIATREVLSNVSSTICSLLKAKVITYDPVDKLCALMSALKQAAVAVHQHSTSKESVSSMLQDVLLAGRVHTSQKVRSTIRELFDATDSKATPDKEAKSPVKKDTKTSSALSPASRSPKPVSKKFATIQMSPSNLSPGGTKRKLETKVCGSDGKFVRIETPPKKIILTEHQKEVRREQRQNIPALYQDLSQDTQSMSQDATQDVVALPVTPKGKSRVSMDEDAVMDVVDVDPAAQARFIKKTESPKPIRMGLSPSGPKKESFTPPSGFVLPVDVGSPKREPKVEQFSDVKQEAHLGKENENVSTPSKGEKMSSPKVALTRSNSSANLTTRSGKIVKRNSLAAESEIKTKRKYVRKSLPVNGFEDSSKTNIVDTVIIESDTTDTESVSSIASDTSGTSSNPGKGPIRRRRTLTRQKSSELDSSALDGEKASSGKINANKTGVVDPLPKKNNGTESPKVSDKTKTGHTPSMPKPVGGKVPTRTRSNSSLDEVVEPNRKDSNSPKSQAKAMSPIMEAKPSAAEVEEANCRQTSPKVSPVSEAKKNSKLNGSPGTQQTGVGKSGKRASSPNKCKGTDALIEVSSGKDAKVGDEVSMSIQTEEINENDVSSVTRSDSMESGNGFEDSQEIIESSQEHFSGIPIKECRVSLQQFQVVDLGEKTEINNVVVEKGPDNHSPFKVLPMESSSITTVARSPARRSLALDNIEGPGSPGAKSDLVLEGSSGRERGASTLDKDCGDANGVSKVISDPEERKEQVTIVNGDAAPQQRSNCLPDWMHEKKSSPPSKVSRVIRSARSHAFLKHTPDVELSSSPPKSMDVSPISSPVQSKRAPKNTDSSNNSTPIIKRGSRAAQLLGKLFIFLSLIMERLCFTDSVTFSCRVGPSSSHERWAHCCIEFSSIFPL</sequence>
<feature type="region of interest" description="Disordered" evidence="1">
    <location>
        <begin position="1476"/>
        <end position="1542"/>
    </location>
</feature>
<keyword evidence="3" id="KW-1185">Reference proteome</keyword>
<organism evidence="2 3">
    <name type="scientific">Megalurothrips usitatus</name>
    <name type="common">bean blossom thrips</name>
    <dbReference type="NCBI Taxonomy" id="439358"/>
    <lineage>
        <taxon>Eukaryota</taxon>
        <taxon>Metazoa</taxon>
        <taxon>Ecdysozoa</taxon>
        <taxon>Arthropoda</taxon>
        <taxon>Hexapoda</taxon>
        <taxon>Insecta</taxon>
        <taxon>Pterygota</taxon>
        <taxon>Neoptera</taxon>
        <taxon>Paraneoptera</taxon>
        <taxon>Thysanoptera</taxon>
        <taxon>Terebrantia</taxon>
        <taxon>Thripoidea</taxon>
        <taxon>Thripidae</taxon>
        <taxon>Megalurothrips</taxon>
    </lineage>
</organism>
<evidence type="ECO:0000313" key="2">
    <source>
        <dbReference type="EMBL" id="KAJ1524494.1"/>
    </source>
</evidence>
<dbReference type="GO" id="GO:0000723">
    <property type="term" value="P:telomere maintenance"/>
    <property type="evidence" value="ECO:0007669"/>
    <property type="project" value="TreeGrafter"/>
</dbReference>
<evidence type="ECO:0008006" key="4">
    <source>
        <dbReference type="Google" id="ProtNLM"/>
    </source>
</evidence>
<name>A0AAV7XIH7_9NEOP</name>
<feature type="region of interest" description="Disordered" evidence="1">
    <location>
        <begin position="843"/>
        <end position="900"/>
    </location>
</feature>
<proteinExistence type="predicted"/>
<dbReference type="GO" id="GO:0005634">
    <property type="term" value="C:nucleus"/>
    <property type="evidence" value="ECO:0007669"/>
    <property type="project" value="TreeGrafter"/>
</dbReference>
<dbReference type="InterPro" id="IPR016024">
    <property type="entry name" value="ARM-type_fold"/>
</dbReference>
<dbReference type="GO" id="GO:0140445">
    <property type="term" value="C:chromosome, telomeric repeat region"/>
    <property type="evidence" value="ECO:0007669"/>
    <property type="project" value="TreeGrafter"/>
</dbReference>
<feature type="compositionally biased region" description="Polar residues" evidence="1">
    <location>
        <begin position="1075"/>
        <end position="1087"/>
    </location>
</feature>
<feature type="region of interest" description="Disordered" evidence="1">
    <location>
        <begin position="1002"/>
        <end position="1021"/>
    </location>
</feature>
<feature type="compositionally biased region" description="Basic and acidic residues" evidence="1">
    <location>
        <begin position="843"/>
        <end position="862"/>
    </location>
</feature>
<dbReference type="PANTHER" id="PTHR22928:SF3">
    <property type="entry name" value="TELOMERE-ASSOCIATED PROTEIN RIF1"/>
    <property type="match status" value="1"/>
</dbReference>
<feature type="region of interest" description="Disordered" evidence="1">
    <location>
        <begin position="1554"/>
        <end position="1595"/>
    </location>
</feature>
<reference evidence="2" key="1">
    <citation type="submission" date="2022-12" db="EMBL/GenBank/DDBJ databases">
        <title>Chromosome-level genome assembly of the bean flower thrips Megalurothrips usitatus.</title>
        <authorList>
            <person name="Ma L."/>
            <person name="Liu Q."/>
            <person name="Li H."/>
            <person name="Cai W."/>
        </authorList>
    </citation>
    <scope>NUCLEOTIDE SEQUENCE</scope>
    <source>
        <strain evidence="2">Cailab_2022a</strain>
    </source>
</reference>
<feature type="compositionally biased region" description="Basic and acidic residues" evidence="1">
    <location>
        <begin position="1476"/>
        <end position="1489"/>
    </location>
</feature>
<feature type="compositionally biased region" description="Polar residues" evidence="1">
    <location>
        <begin position="1585"/>
        <end position="1594"/>
    </location>
</feature>